<reference evidence="1 2" key="1">
    <citation type="submission" date="2015-10" db="EMBL/GenBank/DDBJ databases">
        <authorList>
            <person name="Gilbert D.G."/>
        </authorList>
    </citation>
    <scope>NUCLEOTIDE SEQUENCE [LARGE SCALE GENOMIC DNA]</scope>
    <source>
        <strain evidence="1 2">NRRL B-16712</strain>
    </source>
</reference>
<sequence length="164" mass="18059">MSKTRSIGCYGGPPPDLPDPGREIWAYDGALSILLAQLLRDVEGIPPEHRPDWWVSGVEELRRQAMVSDLFFDVSLDLDAEGREELAELFEESAARLLERPPRTPGQSDDWHLIFRGDHAYEPGPVAELGRALAQLLRGALPGPPPGTLWLYGAPGGRTTISPR</sequence>
<dbReference type="EMBL" id="LLZH01000235">
    <property type="protein sequence ID" value="KUL30717.1"/>
    <property type="molecule type" value="Genomic_DNA"/>
</dbReference>
<dbReference type="OrthoDB" id="3398673at2"/>
<protein>
    <submittedName>
        <fullName evidence="1">Uncharacterized protein</fullName>
    </submittedName>
</protein>
<accession>A0A124GA02</accession>
<gene>
    <name evidence="1" type="ORF">ADL15_24015</name>
</gene>
<proteinExistence type="predicted"/>
<comment type="caution">
    <text evidence="1">The sequence shown here is derived from an EMBL/GenBank/DDBJ whole genome shotgun (WGS) entry which is preliminary data.</text>
</comment>
<evidence type="ECO:0000313" key="2">
    <source>
        <dbReference type="Proteomes" id="UP000053244"/>
    </source>
</evidence>
<dbReference type="Proteomes" id="UP000053244">
    <property type="component" value="Unassembled WGS sequence"/>
</dbReference>
<evidence type="ECO:0000313" key="1">
    <source>
        <dbReference type="EMBL" id="KUL30717.1"/>
    </source>
</evidence>
<dbReference type="RefSeq" id="WP_067695454.1">
    <property type="nucleotide sequence ID" value="NZ_LLZH01000235.1"/>
</dbReference>
<keyword evidence="2" id="KW-1185">Reference proteome</keyword>
<name>A0A124GA02_9ACTN</name>
<dbReference type="AlphaFoldDB" id="A0A124GA02"/>
<organism evidence="1 2">
    <name type="scientific">Actinoplanes awajinensis subsp. mycoplanecinus</name>
    <dbReference type="NCBI Taxonomy" id="135947"/>
    <lineage>
        <taxon>Bacteria</taxon>
        <taxon>Bacillati</taxon>
        <taxon>Actinomycetota</taxon>
        <taxon>Actinomycetes</taxon>
        <taxon>Micromonosporales</taxon>
        <taxon>Micromonosporaceae</taxon>
        <taxon>Actinoplanes</taxon>
    </lineage>
</organism>